<dbReference type="InterPro" id="IPR044824">
    <property type="entry name" value="MAIN-like"/>
</dbReference>
<proteinExistence type="predicted"/>
<gene>
    <name evidence="3" type="ORF">O6P43_013767</name>
</gene>
<feature type="region of interest" description="Disordered" evidence="1">
    <location>
        <begin position="697"/>
        <end position="724"/>
    </location>
</feature>
<feature type="compositionally biased region" description="Basic and acidic residues" evidence="1">
    <location>
        <begin position="640"/>
        <end position="654"/>
    </location>
</feature>
<protein>
    <submittedName>
        <fullName evidence="3">Serine/threonine-protein phosphatase 7 long form-like</fullName>
    </submittedName>
</protein>
<comment type="caution">
    <text evidence="3">The sequence shown here is derived from an EMBL/GenBank/DDBJ whole genome shotgun (WGS) entry which is preliminary data.</text>
</comment>
<dbReference type="PANTHER" id="PTHR46033:SF1">
    <property type="entry name" value="PROTEIN MAIN-LIKE 2"/>
    <property type="match status" value="1"/>
</dbReference>
<feature type="compositionally biased region" description="Basic and acidic residues" evidence="1">
    <location>
        <begin position="697"/>
        <end position="713"/>
    </location>
</feature>
<dbReference type="AlphaFoldDB" id="A0AAD7LT55"/>
<dbReference type="PANTHER" id="PTHR46033">
    <property type="entry name" value="PROTEIN MAIN-LIKE 2"/>
    <property type="match status" value="1"/>
</dbReference>
<feature type="domain" description="Aminotransferase-like plant mobile" evidence="2">
    <location>
        <begin position="69"/>
        <end position="418"/>
    </location>
</feature>
<evidence type="ECO:0000259" key="2">
    <source>
        <dbReference type="Pfam" id="PF10536"/>
    </source>
</evidence>
<dbReference type="EMBL" id="JARAOO010000006">
    <property type="protein sequence ID" value="KAJ7963876.1"/>
    <property type="molecule type" value="Genomic_DNA"/>
</dbReference>
<dbReference type="Proteomes" id="UP001163823">
    <property type="component" value="Chromosome 6"/>
</dbReference>
<evidence type="ECO:0000313" key="4">
    <source>
        <dbReference type="Proteomes" id="UP001163823"/>
    </source>
</evidence>
<feature type="region of interest" description="Disordered" evidence="1">
    <location>
        <begin position="640"/>
        <end position="665"/>
    </location>
</feature>
<organism evidence="3 4">
    <name type="scientific">Quillaja saponaria</name>
    <name type="common">Soap bark tree</name>
    <dbReference type="NCBI Taxonomy" id="32244"/>
    <lineage>
        <taxon>Eukaryota</taxon>
        <taxon>Viridiplantae</taxon>
        <taxon>Streptophyta</taxon>
        <taxon>Embryophyta</taxon>
        <taxon>Tracheophyta</taxon>
        <taxon>Spermatophyta</taxon>
        <taxon>Magnoliopsida</taxon>
        <taxon>eudicotyledons</taxon>
        <taxon>Gunneridae</taxon>
        <taxon>Pentapetalae</taxon>
        <taxon>rosids</taxon>
        <taxon>fabids</taxon>
        <taxon>Fabales</taxon>
        <taxon>Quillajaceae</taxon>
        <taxon>Quillaja</taxon>
    </lineage>
</organism>
<name>A0AAD7LT55_QUISA</name>
<dbReference type="Pfam" id="PF10536">
    <property type="entry name" value="PMD"/>
    <property type="match status" value="1"/>
</dbReference>
<reference evidence="3" key="1">
    <citation type="journal article" date="2023" name="Science">
        <title>Elucidation of the pathway for biosynthesis of saponin adjuvants from the soapbark tree.</title>
        <authorList>
            <person name="Reed J."/>
            <person name="Orme A."/>
            <person name="El-Demerdash A."/>
            <person name="Owen C."/>
            <person name="Martin L.B.B."/>
            <person name="Misra R.C."/>
            <person name="Kikuchi S."/>
            <person name="Rejzek M."/>
            <person name="Martin A.C."/>
            <person name="Harkess A."/>
            <person name="Leebens-Mack J."/>
            <person name="Louveau T."/>
            <person name="Stephenson M.J."/>
            <person name="Osbourn A."/>
        </authorList>
    </citation>
    <scope>NUCLEOTIDE SEQUENCE</scope>
    <source>
        <strain evidence="3">S10</strain>
    </source>
</reference>
<dbReference type="KEGG" id="qsa:O6P43_013767"/>
<sequence>MLMECAVLDPYATNPGPIEGSILYDQDKHVSTAVWDGQERGALRCHEHTSKLDQWALTTKQIELVEKAGFGYLRSIPAISLDNPLISALVERWRRETNTFHLNVGEMTVTLKDVALLLGLAIDGEPVIGITYTACNSVCEKYLGRAPEHGYTSGGMVKLSWLKEFFSRCPEDAPIEVIEQHTRAYLLYLVGSTIFSTTTGNKVPVMYLPLFENFERCGNYAWGTAALAFLYRALGNASLKTQSTISGCLTLLQCWSYFHLNIGRPKLNQDLLHDRFPFVLRWKGKQSGPTANRDVVFYRKALDTLKPCDVEWLPYRNMDSMVIPEDIKSTLILGRSKTMLICFDKAERHLPNRCLRQYGMFQSIPEDVEHWERKSRGVDGGIDLSGKMESELNEWLDRRLHIVEGNEGVDENEYIQWYLKITRKFVGRPISLSTEFQRTNAGLRDIAHIADTFATKGLDPQQVESISRIRYIAHECLRDQVGGPIIVPATPQVELGKRIRGKERVRKGTGKRLRKDDTVQYNAASEDDQPQFYTATIEVDQLDLSHTDREVDLTQICHVDNEVNHVQLIHAGGDGETMQLCDGNFEVDQSELGYVADLKNNEELNYPTGEENIDELNYAPGKDNNEEQNHATGNEELIHATGREKSEEVNHGAGEEENVELNQADNEENNEELIHAVVNPTCEDNSEKLGDGAEKFDDAQLSDRSKEVDDSQHGDNAQLSNLSGATVGVNHTAHSDMTMEVNNLQQSDATANVYDPHVCHVNTEREQPGAKAALNVAQHSSLETHEDITQKGDCSVSV</sequence>
<keyword evidence="4" id="KW-1185">Reference proteome</keyword>
<feature type="compositionally biased region" description="Polar residues" evidence="1">
    <location>
        <begin position="714"/>
        <end position="724"/>
    </location>
</feature>
<evidence type="ECO:0000313" key="3">
    <source>
        <dbReference type="EMBL" id="KAJ7963876.1"/>
    </source>
</evidence>
<accession>A0AAD7LT55</accession>
<dbReference type="InterPro" id="IPR019557">
    <property type="entry name" value="AminoTfrase-like_pln_mobile"/>
</dbReference>
<evidence type="ECO:0000256" key="1">
    <source>
        <dbReference type="SAM" id="MobiDB-lite"/>
    </source>
</evidence>
<feature type="compositionally biased region" description="Acidic residues" evidence="1">
    <location>
        <begin position="655"/>
        <end position="665"/>
    </location>
</feature>
<dbReference type="GO" id="GO:0010073">
    <property type="term" value="P:meristem maintenance"/>
    <property type="evidence" value="ECO:0007669"/>
    <property type="project" value="InterPro"/>
</dbReference>